<gene>
    <name evidence="2" type="ORF">BECKLPF1236A_GA0070988_102467</name>
    <name evidence="3" type="ORF">BECKLPF1236C_GA0070990_102437</name>
</gene>
<sequence>MRDYFIPRASSQMRRPYKIPMLLYQCYEGAMQRCILYWIGCIIRYALFEIASTMLAACIIPERPNLIPEIGEAWGAVPVRRHVGRDPLRPSGLLGADGWSVSLVSSATRPRRQDEWRRQAALRRRRCCRFGSLPTPSSWLWDRQREWPKDRPAARPRPPQWRDRSASPGPGRSRSHEPAPVTPPLMLPDSVSAS</sequence>
<accession>A0A450WSM3</accession>
<dbReference type="EMBL" id="CAADFM010000246">
    <property type="protein sequence ID" value="VFK20032.1"/>
    <property type="molecule type" value="Genomic_DNA"/>
</dbReference>
<proteinExistence type="predicted"/>
<reference evidence="2" key="1">
    <citation type="submission" date="2019-02" db="EMBL/GenBank/DDBJ databases">
        <authorList>
            <person name="Gruber-Vodicka R. H."/>
            <person name="Seah K. B. B."/>
        </authorList>
    </citation>
    <scope>NUCLEOTIDE SEQUENCE</scope>
    <source>
        <strain evidence="2">BECK_S312</strain>
        <strain evidence="3">BECK_S426</strain>
    </source>
</reference>
<dbReference type="AlphaFoldDB" id="A0A450WSM3"/>
<name>A0A450WSM3_9GAMM</name>
<evidence type="ECO:0000313" key="3">
    <source>
        <dbReference type="EMBL" id="VFK34090.1"/>
    </source>
</evidence>
<evidence type="ECO:0000256" key="1">
    <source>
        <dbReference type="SAM" id="MobiDB-lite"/>
    </source>
</evidence>
<protein>
    <submittedName>
        <fullName evidence="2">Uncharacterized protein</fullName>
    </submittedName>
</protein>
<dbReference type="EMBL" id="CAADFP010000243">
    <property type="protein sequence ID" value="VFK34090.1"/>
    <property type="molecule type" value="Genomic_DNA"/>
</dbReference>
<feature type="region of interest" description="Disordered" evidence="1">
    <location>
        <begin position="144"/>
        <end position="194"/>
    </location>
</feature>
<evidence type="ECO:0000313" key="2">
    <source>
        <dbReference type="EMBL" id="VFK20032.1"/>
    </source>
</evidence>
<organism evidence="2">
    <name type="scientific">Candidatus Kentrum sp. LPFa</name>
    <dbReference type="NCBI Taxonomy" id="2126335"/>
    <lineage>
        <taxon>Bacteria</taxon>
        <taxon>Pseudomonadati</taxon>
        <taxon>Pseudomonadota</taxon>
        <taxon>Gammaproteobacteria</taxon>
        <taxon>Candidatus Kentrum</taxon>
    </lineage>
</organism>
<feature type="compositionally biased region" description="Basic and acidic residues" evidence="1">
    <location>
        <begin position="144"/>
        <end position="153"/>
    </location>
</feature>